<keyword evidence="1" id="KW-1133">Transmembrane helix</keyword>
<dbReference type="GO" id="GO:0032981">
    <property type="term" value="P:mitochondrial respiratory chain complex I assembly"/>
    <property type="evidence" value="ECO:0007669"/>
    <property type="project" value="InterPro"/>
</dbReference>
<proteinExistence type="predicted"/>
<reference evidence="2" key="2">
    <citation type="submission" date="2025-09" db="UniProtKB">
        <authorList>
            <consortium name="Ensembl"/>
        </authorList>
    </citation>
    <scope>IDENTIFICATION</scope>
</reference>
<feature type="transmembrane region" description="Helical" evidence="1">
    <location>
        <begin position="20"/>
        <end position="38"/>
    </location>
</feature>
<keyword evidence="1" id="KW-0812">Transmembrane</keyword>
<reference evidence="2" key="1">
    <citation type="submission" date="2025-08" db="UniProtKB">
        <authorList>
            <consortium name="Ensembl"/>
        </authorList>
    </citation>
    <scope>IDENTIFICATION</scope>
</reference>
<dbReference type="PANTHER" id="PTHR34561">
    <property type="entry name" value="NADH DEHYDROGENASE [UBIQUINONE] 1 ALPHA SUBCOMPLEX ASSEMBLY FACTOR 8"/>
    <property type="match status" value="1"/>
</dbReference>
<sequence length="82" mass="9286">MSSSNVWTRSRARMRLIPELLAQCSGEYCLIYIYIYIYDAAAYGKCVASTNTGKQELTKNMCVKEFEVLKICFQSAAKKGVK</sequence>
<dbReference type="Proteomes" id="UP000472260">
    <property type="component" value="Unassembled WGS sequence"/>
</dbReference>
<dbReference type="GO" id="GO:0005739">
    <property type="term" value="C:mitochondrion"/>
    <property type="evidence" value="ECO:0007669"/>
    <property type="project" value="InterPro"/>
</dbReference>
<dbReference type="PANTHER" id="PTHR34561:SF1">
    <property type="entry name" value="NADH DEHYDROGENASE [UBIQUINONE] 1 ALPHA SUBCOMPLEX ASSEMBLY FACTOR 8"/>
    <property type="match status" value="1"/>
</dbReference>
<dbReference type="Ensembl" id="ENSSANT00000064105.1">
    <property type="protein sequence ID" value="ENSSANP00000060273.1"/>
    <property type="gene ID" value="ENSSANG00000030088.1"/>
</dbReference>
<dbReference type="AlphaFoldDB" id="A0A671PVM1"/>
<keyword evidence="1" id="KW-0472">Membrane</keyword>
<evidence type="ECO:0000256" key="1">
    <source>
        <dbReference type="SAM" id="Phobius"/>
    </source>
</evidence>
<evidence type="ECO:0000313" key="2">
    <source>
        <dbReference type="Ensembl" id="ENSSANP00000060273.1"/>
    </source>
</evidence>
<protein>
    <submittedName>
        <fullName evidence="2">NADH:ubiquinone oxidoreductase complex assembly factor 8</fullName>
    </submittedName>
</protein>
<evidence type="ECO:0000313" key="3">
    <source>
        <dbReference type="Proteomes" id="UP000472260"/>
    </source>
</evidence>
<organism evidence="2 3">
    <name type="scientific">Sinocyclocheilus anshuiensis</name>
    <dbReference type="NCBI Taxonomy" id="1608454"/>
    <lineage>
        <taxon>Eukaryota</taxon>
        <taxon>Metazoa</taxon>
        <taxon>Chordata</taxon>
        <taxon>Craniata</taxon>
        <taxon>Vertebrata</taxon>
        <taxon>Euteleostomi</taxon>
        <taxon>Actinopterygii</taxon>
        <taxon>Neopterygii</taxon>
        <taxon>Teleostei</taxon>
        <taxon>Ostariophysi</taxon>
        <taxon>Cypriniformes</taxon>
        <taxon>Cyprinidae</taxon>
        <taxon>Cyprininae</taxon>
        <taxon>Sinocyclocheilus</taxon>
    </lineage>
</organism>
<dbReference type="InterPro" id="IPR034595">
    <property type="entry name" value="NDUFAF8"/>
</dbReference>
<keyword evidence="3" id="KW-1185">Reference proteome</keyword>
<accession>A0A671PVM1</accession>
<name>A0A671PVM1_9TELE</name>